<sequence length="82" mass="9687">MVYNTIDKYQRIGTVRTQKKGRPMIMTEWDRQELSQIITRGHRLTVAQVTDLMTHTVSTQTIQREIHKLGKHSRIAPRKPYL</sequence>
<name>A0A9Q3K9Z4_9BASI</name>
<keyword evidence="2" id="KW-1185">Reference proteome</keyword>
<dbReference type="Proteomes" id="UP000765509">
    <property type="component" value="Unassembled WGS sequence"/>
</dbReference>
<dbReference type="AlphaFoldDB" id="A0A9Q3K9Z4"/>
<reference evidence="1" key="1">
    <citation type="submission" date="2021-03" db="EMBL/GenBank/DDBJ databases">
        <title>Draft genome sequence of rust myrtle Austropuccinia psidii MF-1, a brazilian biotype.</title>
        <authorList>
            <person name="Quecine M.C."/>
            <person name="Pachon D.M.R."/>
            <person name="Bonatelli M.L."/>
            <person name="Correr F.H."/>
            <person name="Franceschini L.M."/>
            <person name="Leite T.F."/>
            <person name="Margarido G.R.A."/>
            <person name="Almeida C.A."/>
            <person name="Ferrarezi J.A."/>
            <person name="Labate C.A."/>
        </authorList>
    </citation>
    <scope>NUCLEOTIDE SEQUENCE</scope>
    <source>
        <strain evidence="1">MF-1</strain>
    </source>
</reference>
<comment type="caution">
    <text evidence="1">The sequence shown here is derived from an EMBL/GenBank/DDBJ whole genome shotgun (WGS) entry which is preliminary data.</text>
</comment>
<evidence type="ECO:0000313" key="2">
    <source>
        <dbReference type="Proteomes" id="UP000765509"/>
    </source>
</evidence>
<evidence type="ECO:0008006" key="3">
    <source>
        <dbReference type="Google" id="ProtNLM"/>
    </source>
</evidence>
<gene>
    <name evidence="1" type="ORF">O181_116747</name>
</gene>
<protein>
    <recommendedName>
        <fullName evidence="3">Transposase Tc1-like domain-containing protein</fullName>
    </recommendedName>
</protein>
<proteinExistence type="predicted"/>
<organism evidence="1 2">
    <name type="scientific">Austropuccinia psidii MF-1</name>
    <dbReference type="NCBI Taxonomy" id="1389203"/>
    <lineage>
        <taxon>Eukaryota</taxon>
        <taxon>Fungi</taxon>
        <taxon>Dikarya</taxon>
        <taxon>Basidiomycota</taxon>
        <taxon>Pucciniomycotina</taxon>
        <taxon>Pucciniomycetes</taxon>
        <taxon>Pucciniales</taxon>
        <taxon>Sphaerophragmiaceae</taxon>
        <taxon>Austropuccinia</taxon>
    </lineage>
</organism>
<evidence type="ECO:0000313" key="1">
    <source>
        <dbReference type="EMBL" id="MBW0577032.1"/>
    </source>
</evidence>
<dbReference type="OrthoDB" id="2205473at2759"/>
<dbReference type="EMBL" id="AVOT02099739">
    <property type="protein sequence ID" value="MBW0577032.1"/>
    <property type="molecule type" value="Genomic_DNA"/>
</dbReference>
<accession>A0A9Q3K9Z4</accession>